<dbReference type="SUPFAM" id="SSF51351">
    <property type="entry name" value="Triosephosphate isomerase (TIM)"/>
    <property type="match status" value="1"/>
</dbReference>
<dbReference type="GO" id="GO:0004807">
    <property type="term" value="F:triose-phosphate isomerase activity"/>
    <property type="evidence" value="ECO:0007669"/>
    <property type="project" value="InterPro"/>
</dbReference>
<organism evidence="2 3">
    <name type="scientific">Candidatus Woesebacteria bacterium GW2011_GWC2_31_9</name>
    <dbReference type="NCBI Taxonomy" id="1618586"/>
    <lineage>
        <taxon>Bacteria</taxon>
        <taxon>Candidatus Woeseibacteriota</taxon>
    </lineage>
</organism>
<dbReference type="PROSITE" id="PS51440">
    <property type="entry name" value="TIM_2"/>
    <property type="match status" value="1"/>
</dbReference>
<accession>A0A0F9YJK2</accession>
<gene>
    <name evidence="2" type="ORF">UR21_C0006G0009</name>
</gene>
<dbReference type="NCBIfam" id="NF003302">
    <property type="entry name" value="PRK04302.1"/>
    <property type="match status" value="1"/>
</dbReference>
<dbReference type="Pfam" id="PF00121">
    <property type="entry name" value="TIM"/>
    <property type="match status" value="1"/>
</dbReference>
<evidence type="ECO:0000256" key="1">
    <source>
        <dbReference type="ARBA" id="ARBA00023235"/>
    </source>
</evidence>
<dbReference type="InterPro" id="IPR013785">
    <property type="entry name" value="Aldolase_TIM"/>
</dbReference>
<dbReference type="InterPro" id="IPR035990">
    <property type="entry name" value="TIM_sf"/>
</dbReference>
<dbReference type="EMBL" id="LBOI01000006">
    <property type="protein sequence ID" value="KKP31694.1"/>
    <property type="molecule type" value="Genomic_DNA"/>
</dbReference>
<evidence type="ECO:0000313" key="3">
    <source>
        <dbReference type="Proteomes" id="UP000034803"/>
    </source>
</evidence>
<name>A0A0F9YJK2_9BACT</name>
<sequence length="219" mass="23746">MIFVNFKTYESGTGGKALLLSKIIEEVSKESGVKIIPVVQSSDIKEIASTVSIEVWTQKIDPVEFGAHTGSIIPEAVFEDGAIGTFLNHSENRFNDFESLAKAHDRAKEVGLKTLIFAKDLEELTKVSSLKPDYISYEPPELIGSTDISVATAKPEIIQKASEISKQVGIPLIVGAGVHSFQDVKKCLELGAVGIAVASDIMNAEDPRKELLDLVEGYR</sequence>
<dbReference type="Proteomes" id="UP000034803">
    <property type="component" value="Unassembled WGS sequence"/>
</dbReference>
<comment type="caution">
    <text evidence="2">The sequence shown here is derived from an EMBL/GenBank/DDBJ whole genome shotgun (WGS) entry which is preliminary data.</text>
</comment>
<evidence type="ECO:0000313" key="2">
    <source>
        <dbReference type="EMBL" id="KKP31694.1"/>
    </source>
</evidence>
<dbReference type="InterPro" id="IPR000652">
    <property type="entry name" value="Triosephosphate_isomerase"/>
</dbReference>
<keyword evidence="1 2" id="KW-0413">Isomerase</keyword>
<protein>
    <submittedName>
        <fullName evidence="2">Triosephosphate isomerase</fullName>
    </submittedName>
</protein>
<reference evidence="2 3" key="1">
    <citation type="journal article" date="2015" name="Nature">
        <title>rRNA introns, odd ribosomes, and small enigmatic genomes across a large radiation of phyla.</title>
        <authorList>
            <person name="Brown C.T."/>
            <person name="Hug L.A."/>
            <person name="Thomas B.C."/>
            <person name="Sharon I."/>
            <person name="Castelle C.J."/>
            <person name="Singh A."/>
            <person name="Wilkins M.J."/>
            <person name="Williams K.H."/>
            <person name="Banfield J.F."/>
        </authorList>
    </citation>
    <scope>NUCLEOTIDE SEQUENCE [LARGE SCALE GENOMIC DNA]</scope>
</reference>
<proteinExistence type="predicted"/>
<dbReference type="Gene3D" id="3.20.20.70">
    <property type="entry name" value="Aldolase class I"/>
    <property type="match status" value="1"/>
</dbReference>
<dbReference type="AlphaFoldDB" id="A0A0F9YJK2"/>